<dbReference type="Gene3D" id="2.60.40.10">
    <property type="entry name" value="Immunoglobulins"/>
    <property type="match status" value="1"/>
</dbReference>
<evidence type="ECO:0000313" key="3">
    <source>
        <dbReference type="EnsemblMetazoa" id="CapteP185171"/>
    </source>
</evidence>
<reference evidence="2 4" key="2">
    <citation type="journal article" date="2013" name="Nature">
        <title>Insights into bilaterian evolution from three spiralian genomes.</title>
        <authorList>
            <person name="Simakov O."/>
            <person name="Marletaz F."/>
            <person name="Cho S.J."/>
            <person name="Edsinger-Gonzales E."/>
            <person name="Havlak P."/>
            <person name="Hellsten U."/>
            <person name="Kuo D.H."/>
            <person name="Larsson T."/>
            <person name="Lv J."/>
            <person name="Arendt D."/>
            <person name="Savage R."/>
            <person name="Osoegawa K."/>
            <person name="de Jong P."/>
            <person name="Grimwood J."/>
            <person name="Chapman J.A."/>
            <person name="Shapiro H."/>
            <person name="Aerts A."/>
            <person name="Otillar R.P."/>
            <person name="Terry A.Y."/>
            <person name="Boore J.L."/>
            <person name="Grigoriev I.V."/>
            <person name="Lindberg D.R."/>
            <person name="Seaver E.C."/>
            <person name="Weisblat D.A."/>
            <person name="Putnam N.H."/>
            <person name="Rokhsar D.S."/>
        </authorList>
    </citation>
    <scope>NUCLEOTIDE SEQUENCE</scope>
    <source>
        <strain evidence="2 4">I ESC-2004</strain>
    </source>
</reference>
<proteinExistence type="predicted"/>
<evidence type="ECO:0000256" key="1">
    <source>
        <dbReference type="SAM" id="MobiDB-lite"/>
    </source>
</evidence>
<sequence>MRLSVTPTSGPVTGGTKLTVTGPYLPGSLQLDPNTLHSTRDARVFVTDAVDAPRIVPIHVVVPTQNGTQVMDIGQYFTYGKIPSIGDIHPRALTHSPPRHFRDDTPIPPRILLKKP</sequence>
<dbReference type="EMBL" id="AMQN01024356">
    <property type="status" value="NOT_ANNOTATED_CDS"/>
    <property type="molecule type" value="Genomic_DNA"/>
</dbReference>
<dbReference type="EMBL" id="KB302915">
    <property type="protein sequence ID" value="ELU03749.1"/>
    <property type="molecule type" value="Genomic_DNA"/>
</dbReference>
<organism evidence="2">
    <name type="scientific">Capitella teleta</name>
    <name type="common">Polychaete worm</name>
    <dbReference type="NCBI Taxonomy" id="283909"/>
    <lineage>
        <taxon>Eukaryota</taxon>
        <taxon>Metazoa</taxon>
        <taxon>Spiralia</taxon>
        <taxon>Lophotrochozoa</taxon>
        <taxon>Annelida</taxon>
        <taxon>Polychaeta</taxon>
        <taxon>Sedentaria</taxon>
        <taxon>Scolecida</taxon>
        <taxon>Capitellidae</taxon>
        <taxon>Capitella</taxon>
    </lineage>
</organism>
<gene>
    <name evidence="2" type="ORF">CAPTEDRAFT_185171</name>
</gene>
<dbReference type="Proteomes" id="UP000014760">
    <property type="component" value="Unassembled WGS sequence"/>
</dbReference>
<evidence type="ECO:0008006" key="5">
    <source>
        <dbReference type="Google" id="ProtNLM"/>
    </source>
</evidence>
<keyword evidence="4" id="KW-1185">Reference proteome</keyword>
<dbReference type="EnsemblMetazoa" id="CapteT185171">
    <property type="protein sequence ID" value="CapteP185171"/>
    <property type="gene ID" value="CapteG185171"/>
</dbReference>
<name>R7UCM6_CAPTE</name>
<reference evidence="4" key="1">
    <citation type="submission" date="2012-12" db="EMBL/GenBank/DDBJ databases">
        <authorList>
            <person name="Hellsten U."/>
            <person name="Grimwood J."/>
            <person name="Chapman J.A."/>
            <person name="Shapiro H."/>
            <person name="Aerts A."/>
            <person name="Otillar R.P."/>
            <person name="Terry A.Y."/>
            <person name="Boore J.L."/>
            <person name="Simakov O."/>
            <person name="Marletaz F."/>
            <person name="Cho S.-J."/>
            <person name="Edsinger-Gonzales E."/>
            <person name="Havlak P."/>
            <person name="Kuo D.-H."/>
            <person name="Larsson T."/>
            <person name="Lv J."/>
            <person name="Arendt D."/>
            <person name="Savage R."/>
            <person name="Osoegawa K."/>
            <person name="de Jong P."/>
            <person name="Lindberg D.R."/>
            <person name="Seaver E.C."/>
            <person name="Weisblat D.A."/>
            <person name="Putnam N.H."/>
            <person name="Grigoriev I.V."/>
            <person name="Rokhsar D.S."/>
        </authorList>
    </citation>
    <scope>NUCLEOTIDE SEQUENCE</scope>
    <source>
        <strain evidence="4">I ESC-2004</strain>
    </source>
</reference>
<feature type="region of interest" description="Disordered" evidence="1">
    <location>
        <begin position="89"/>
        <end position="108"/>
    </location>
</feature>
<accession>R7UCM6</accession>
<reference evidence="3" key="3">
    <citation type="submission" date="2015-06" db="UniProtKB">
        <authorList>
            <consortium name="EnsemblMetazoa"/>
        </authorList>
    </citation>
    <scope>IDENTIFICATION</scope>
</reference>
<dbReference type="HOGENOM" id="CLU_2099170_0_0_1"/>
<dbReference type="InterPro" id="IPR013783">
    <property type="entry name" value="Ig-like_fold"/>
</dbReference>
<dbReference type="AlphaFoldDB" id="R7UCM6"/>
<protein>
    <recommendedName>
        <fullName evidence="5">IPT/TIG domain-containing protein</fullName>
    </recommendedName>
</protein>
<evidence type="ECO:0000313" key="2">
    <source>
        <dbReference type="EMBL" id="ELU03749.1"/>
    </source>
</evidence>
<evidence type="ECO:0000313" key="4">
    <source>
        <dbReference type="Proteomes" id="UP000014760"/>
    </source>
</evidence>